<gene>
    <name evidence="3" type="ORF">ILEXP_LOCUS4351</name>
</gene>
<dbReference type="Pfam" id="PF03478">
    <property type="entry name" value="Beta-prop_KIB1-4"/>
    <property type="match status" value="1"/>
</dbReference>
<dbReference type="EMBL" id="CAUOFW020000814">
    <property type="protein sequence ID" value="CAK9137327.1"/>
    <property type="molecule type" value="Genomic_DNA"/>
</dbReference>
<feature type="domain" description="F-box" evidence="2">
    <location>
        <begin position="11"/>
        <end position="49"/>
    </location>
</feature>
<evidence type="ECO:0000259" key="1">
    <source>
        <dbReference type="Pfam" id="PF03478"/>
    </source>
</evidence>
<keyword evidence="4" id="KW-1185">Reference proteome</keyword>
<reference evidence="3 4" key="1">
    <citation type="submission" date="2024-02" db="EMBL/GenBank/DDBJ databases">
        <authorList>
            <person name="Vignale AGUSTIN F."/>
            <person name="Sosa J E."/>
            <person name="Modenutti C."/>
        </authorList>
    </citation>
    <scope>NUCLEOTIDE SEQUENCE [LARGE SCALE GENOMIC DNA]</scope>
</reference>
<dbReference type="InterPro" id="IPR005174">
    <property type="entry name" value="KIB1-4_b-propeller"/>
</dbReference>
<feature type="domain" description="KIB1-4 beta-propeller" evidence="1">
    <location>
        <begin position="73"/>
        <end position="268"/>
    </location>
</feature>
<dbReference type="SUPFAM" id="SSF81383">
    <property type="entry name" value="F-box domain"/>
    <property type="match status" value="1"/>
</dbReference>
<dbReference type="InterPro" id="IPR050942">
    <property type="entry name" value="F-box_BR-signaling"/>
</dbReference>
<protein>
    <recommendedName>
        <fullName evidence="5">F-box protein</fullName>
    </recommendedName>
</protein>
<evidence type="ECO:0008006" key="5">
    <source>
        <dbReference type="Google" id="ProtNLM"/>
    </source>
</evidence>
<evidence type="ECO:0000313" key="3">
    <source>
        <dbReference type="EMBL" id="CAK9137327.1"/>
    </source>
</evidence>
<dbReference type="InterPro" id="IPR036047">
    <property type="entry name" value="F-box-like_dom_sf"/>
</dbReference>
<dbReference type="AlphaFoldDB" id="A0ABC8R049"/>
<dbReference type="PANTHER" id="PTHR44259">
    <property type="entry name" value="OS07G0183000 PROTEIN-RELATED"/>
    <property type="match status" value="1"/>
</dbReference>
<accession>A0ABC8R049</accession>
<evidence type="ECO:0000259" key="2">
    <source>
        <dbReference type="Pfam" id="PF12937"/>
    </source>
</evidence>
<dbReference type="Pfam" id="PF12937">
    <property type="entry name" value="F-box-like"/>
    <property type="match status" value="1"/>
</dbReference>
<sequence length="277" mass="30300">MAFMGEFSSNWASLPNHLLDSILNNLVPDSDYITFSAVCKPWHCIAIHNRKHRCLSNAILNQIPLLMFPPNIPSDNGRRICGSSYGWFLTVQQNAGLVLVNPFSGGTIQLPPVSELAGPSTTVKVEDSNALLTADPILFPKDYAVVAIYGSYNWKRLAYIKSGDKSCSCVNTPGFDAFNNLVSYRGRIYAVDSWTGMVSFDVRGVSDSNLSSPSSSVKEEVAPNTSYDPVGTYIVVSSAGDNLLLVQRFLIPFTCEDPQFKVFKLQLSPSGKAEIVN</sequence>
<proteinExistence type="predicted"/>
<dbReference type="Proteomes" id="UP001642360">
    <property type="component" value="Unassembled WGS sequence"/>
</dbReference>
<evidence type="ECO:0000313" key="4">
    <source>
        <dbReference type="Proteomes" id="UP001642360"/>
    </source>
</evidence>
<dbReference type="InterPro" id="IPR001810">
    <property type="entry name" value="F-box_dom"/>
</dbReference>
<organism evidence="3 4">
    <name type="scientific">Ilex paraguariensis</name>
    <name type="common">yerba mate</name>
    <dbReference type="NCBI Taxonomy" id="185542"/>
    <lineage>
        <taxon>Eukaryota</taxon>
        <taxon>Viridiplantae</taxon>
        <taxon>Streptophyta</taxon>
        <taxon>Embryophyta</taxon>
        <taxon>Tracheophyta</taxon>
        <taxon>Spermatophyta</taxon>
        <taxon>Magnoliopsida</taxon>
        <taxon>eudicotyledons</taxon>
        <taxon>Gunneridae</taxon>
        <taxon>Pentapetalae</taxon>
        <taxon>asterids</taxon>
        <taxon>campanulids</taxon>
        <taxon>Aquifoliales</taxon>
        <taxon>Aquifoliaceae</taxon>
        <taxon>Ilex</taxon>
    </lineage>
</organism>
<dbReference type="PANTHER" id="PTHR44259:SF93">
    <property type="entry name" value="PROTEIN, PUTATIVE (DUF295)-RELATED"/>
    <property type="match status" value="1"/>
</dbReference>
<name>A0ABC8R049_9AQUA</name>
<comment type="caution">
    <text evidence="3">The sequence shown here is derived from an EMBL/GenBank/DDBJ whole genome shotgun (WGS) entry which is preliminary data.</text>
</comment>
<dbReference type="Gene3D" id="1.20.1280.50">
    <property type="match status" value="1"/>
</dbReference>